<dbReference type="EMBL" id="BLXT01003740">
    <property type="protein sequence ID" value="GFO04636.1"/>
    <property type="molecule type" value="Genomic_DNA"/>
</dbReference>
<evidence type="ECO:0000256" key="1">
    <source>
        <dbReference type="SAM" id="MobiDB-lite"/>
    </source>
</evidence>
<reference evidence="2 3" key="1">
    <citation type="journal article" date="2021" name="Elife">
        <title>Chloroplast acquisition without the gene transfer in kleptoplastic sea slugs, Plakobranchus ocellatus.</title>
        <authorList>
            <person name="Maeda T."/>
            <person name="Takahashi S."/>
            <person name="Yoshida T."/>
            <person name="Shimamura S."/>
            <person name="Takaki Y."/>
            <person name="Nagai Y."/>
            <person name="Toyoda A."/>
            <person name="Suzuki Y."/>
            <person name="Arimoto A."/>
            <person name="Ishii H."/>
            <person name="Satoh N."/>
            <person name="Nishiyama T."/>
            <person name="Hasebe M."/>
            <person name="Maruyama T."/>
            <person name="Minagawa J."/>
            <person name="Obokata J."/>
            <person name="Shigenobu S."/>
        </authorList>
    </citation>
    <scope>NUCLEOTIDE SEQUENCE [LARGE SCALE GENOMIC DNA]</scope>
</reference>
<proteinExistence type="predicted"/>
<comment type="caution">
    <text evidence="2">The sequence shown here is derived from an EMBL/GenBank/DDBJ whole genome shotgun (WGS) entry which is preliminary data.</text>
</comment>
<keyword evidence="3" id="KW-1185">Reference proteome</keyword>
<organism evidence="2 3">
    <name type="scientific">Plakobranchus ocellatus</name>
    <dbReference type="NCBI Taxonomy" id="259542"/>
    <lineage>
        <taxon>Eukaryota</taxon>
        <taxon>Metazoa</taxon>
        <taxon>Spiralia</taxon>
        <taxon>Lophotrochozoa</taxon>
        <taxon>Mollusca</taxon>
        <taxon>Gastropoda</taxon>
        <taxon>Heterobranchia</taxon>
        <taxon>Euthyneura</taxon>
        <taxon>Panpulmonata</taxon>
        <taxon>Sacoglossa</taxon>
        <taxon>Placobranchoidea</taxon>
        <taxon>Plakobranchidae</taxon>
        <taxon>Plakobranchus</taxon>
    </lineage>
</organism>
<dbReference type="AlphaFoldDB" id="A0AAV4ADA8"/>
<feature type="region of interest" description="Disordered" evidence="1">
    <location>
        <begin position="83"/>
        <end position="102"/>
    </location>
</feature>
<evidence type="ECO:0000313" key="3">
    <source>
        <dbReference type="Proteomes" id="UP000735302"/>
    </source>
</evidence>
<protein>
    <submittedName>
        <fullName evidence="2">Uncharacterized protein</fullName>
    </submittedName>
</protein>
<name>A0AAV4ADA8_9GAST</name>
<feature type="compositionally biased region" description="Polar residues" evidence="1">
    <location>
        <begin position="90"/>
        <end position="102"/>
    </location>
</feature>
<gene>
    <name evidence="2" type="ORF">PoB_003114100</name>
</gene>
<sequence>MAVRLAGIADQECPGAMPAQTAVISGQLWCKLPGDVESQGQTGVRCALSDDLRLLGQRQAKMLVKGSNSKKIRGKGRETDRLEIGIFADSNRQTGKRNGQAG</sequence>
<evidence type="ECO:0000313" key="2">
    <source>
        <dbReference type="EMBL" id="GFO04636.1"/>
    </source>
</evidence>
<dbReference type="Proteomes" id="UP000735302">
    <property type="component" value="Unassembled WGS sequence"/>
</dbReference>
<accession>A0AAV4ADA8</accession>